<proteinExistence type="predicted"/>
<organism evidence="1 2">
    <name type="scientific">Cognatilysobacter xinjiangensis</name>
    <dbReference type="NCBI Taxonomy" id="546892"/>
    <lineage>
        <taxon>Bacteria</taxon>
        <taxon>Pseudomonadati</taxon>
        <taxon>Pseudomonadota</taxon>
        <taxon>Gammaproteobacteria</taxon>
        <taxon>Lysobacterales</taxon>
        <taxon>Lysobacteraceae</taxon>
        <taxon>Cognatilysobacter</taxon>
    </lineage>
</organism>
<evidence type="ECO:0000313" key="1">
    <source>
        <dbReference type="EMBL" id="GGZ71982.1"/>
    </source>
</evidence>
<gene>
    <name evidence="1" type="ORF">GCM10008101_27770</name>
</gene>
<reference evidence="2" key="1">
    <citation type="journal article" date="2019" name="Int. J. Syst. Evol. Microbiol.">
        <title>The Global Catalogue of Microorganisms (GCM) 10K type strain sequencing project: providing services to taxonomists for standard genome sequencing and annotation.</title>
        <authorList>
            <consortium name="The Broad Institute Genomics Platform"/>
            <consortium name="The Broad Institute Genome Sequencing Center for Infectious Disease"/>
            <person name="Wu L."/>
            <person name="Ma J."/>
        </authorList>
    </citation>
    <scope>NUCLEOTIDE SEQUENCE [LARGE SCALE GENOMIC DNA]</scope>
    <source>
        <strain evidence="2">KCTC 22558</strain>
    </source>
</reference>
<dbReference type="EMBL" id="BMXY01000005">
    <property type="protein sequence ID" value="GGZ71982.1"/>
    <property type="molecule type" value="Genomic_DNA"/>
</dbReference>
<comment type="caution">
    <text evidence="1">The sequence shown here is derived from an EMBL/GenBank/DDBJ whole genome shotgun (WGS) entry which is preliminary data.</text>
</comment>
<name>A0ABQ3C8A2_9GAMM</name>
<protein>
    <submittedName>
        <fullName evidence="1">Uncharacterized protein</fullName>
    </submittedName>
</protein>
<sequence length="569" mass="62910">MKDERSASQIQFGFLPEQTVDAKGGVWKVAYWNDPPKEHAVDIKALRHELLRAVAPWTDAQRDSGFAGHLRASLPVELRRLNRDRGVTLKPFPAIWMCRRSGCRRLHRQKQGKCKCGATGGRAQLPFVGYHECGRIREPAVPYCKVHNQVSIHYPGTASARDIRFYCPECNVTLRHGLSNNIPCECGDGSMRYNVHRAASVYTPRSIVMVNPPTTHRIEQLTAAGGPARAVEWVLDGMQERSASEVGATSESLRQQLKASGLPDALIEQTVRQAVEAGALRGAPTALDIDQVQKEAAERDAVLMAMAAAESRITIGDLQSSVDALSEAGVRYHDYYPRALRDSGMESVELFDKFPVMVGHYGFTRGPTGPGESSLRPFRDRDGTYFVYGEVAETEAMLFRLSPLRVWRWLRDVGMVDDPEPGTARDARLLLLRSCQVPSWTTEGNDAGRALLQLVHSLSHRAIRIMAVHAGIERNALAELLVTPHLSFYIYAAAKGDFVLGGLQAVFESDLDTFLRAMVFDEHRCALDPGCERGGGACTACLHIGEPSCRFFNQHLSRATLFGPAGYLR</sequence>
<keyword evidence="2" id="KW-1185">Reference proteome</keyword>
<dbReference type="RefSeq" id="WP_189451058.1">
    <property type="nucleotide sequence ID" value="NZ_BMXY01000005.1"/>
</dbReference>
<accession>A0ABQ3C8A2</accession>
<evidence type="ECO:0000313" key="2">
    <source>
        <dbReference type="Proteomes" id="UP000643403"/>
    </source>
</evidence>
<dbReference type="Proteomes" id="UP000643403">
    <property type="component" value="Unassembled WGS sequence"/>
</dbReference>